<sequence length="116" mass="12497">MTCSSHAPSCRRRSYHICTYDGANTVVARNSDRARRDGVLASGAQIISTDYLKTPNLDRNAYHLASFASGGAATLPWPVAPGRTKYLRPMAAASRDSRAPLRRCGAAHRGPVARQA</sequence>
<keyword evidence="2" id="KW-1185">Reference proteome</keyword>
<proteinExistence type="predicted"/>
<name>A0A437JD50_9SPHN</name>
<dbReference type="Pfam" id="PF16670">
    <property type="entry name" value="PI-PLC-C1"/>
    <property type="match status" value="1"/>
</dbReference>
<evidence type="ECO:0000313" key="1">
    <source>
        <dbReference type="EMBL" id="RVT43673.1"/>
    </source>
</evidence>
<evidence type="ECO:0000313" key="2">
    <source>
        <dbReference type="Proteomes" id="UP000282977"/>
    </source>
</evidence>
<organism evidence="1 2">
    <name type="scientific">Sphingobium algorifonticola</name>
    <dbReference type="NCBI Taxonomy" id="2008318"/>
    <lineage>
        <taxon>Bacteria</taxon>
        <taxon>Pseudomonadati</taxon>
        <taxon>Pseudomonadota</taxon>
        <taxon>Alphaproteobacteria</taxon>
        <taxon>Sphingomonadales</taxon>
        <taxon>Sphingomonadaceae</taxon>
        <taxon>Sphingobium</taxon>
    </lineage>
</organism>
<dbReference type="OrthoDB" id="195526at2"/>
<gene>
    <name evidence="1" type="ORF">ENE74_03440</name>
</gene>
<comment type="caution">
    <text evidence="1">The sequence shown here is derived from an EMBL/GenBank/DDBJ whole genome shotgun (WGS) entry which is preliminary data.</text>
</comment>
<dbReference type="EMBL" id="RZUL01000001">
    <property type="protein sequence ID" value="RVT43673.1"/>
    <property type="molecule type" value="Genomic_DNA"/>
</dbReference>
<protein>
    <submittedName>
        <fullName evidence="1">Uncharacterized protein</fullName>
    </submittedName>
</protein>
<reference evidence="1 2" key="1">
    <citation type="submission" date="2019-01" db="EMBL/GenBank/DDBJ databases">
        <authorList>
            <person name="Chen W.-M."/>
        </authorList>
    </citation>
    <scope>NUCLEOTIDE SEQUENCE [LARGE SCALE GENOMIC DNA]</scope>
    <source>
        <strain evidence="1 2">TLA-22</strain>
    </source>
</reference>
<dbReference type="AlphaFoldDB" id="A0A437JD50"/>
<accession>A0A437JD50</accession>
<dbReference type="InterPro" id="IPR032075">
    <property type="entry name" value="PI-PLC-C1"/>
</dbReference>
<dbReference type="Proteomes" id="UP000282977">
    <property type="component" value="Unassembled WGS sequence"/>
</dbReference>